<reference evidence="1 2" key="1">
    <citation type="submission" date="2022-10" db="EMBL/GenBank/DDBJ databases">
        <title>Luteolibacter arcticus strain CCTCC AB 2014275, whole genome shotgun sequencing project.</title>
        <authorList>
            <person name="Zhao G."/>
            <person name="Shen L."/>
        </authorList>
    </citation>
    <scope>NUCLEOTIDE SEQUENCE [LARGE SCALE GENOMIC DNA]</scope>
    <source>
        <strain evidence="1 2">CCTCC AB 2014275</strain>
    </source>
</reference>
<keyword evidence="2" id="KW-1185">Reference proteome</keyword>
<name>A0ABT3GNR8_9BACT</name>
<dbReference type="EMBL" id="JAPDDT010000012">
    <property type="protein sequence ID" value="MCW1925134.1"/>
    <property type="molecule type" value="Genomic_DNA"/>
</dbReference>
<comment type="caution">
    <text evidence="1">The sequence shown here is derived from an EMBL/GenBank/DDBJ whole genome shotgun (WGS) entry which is preliminary data.</text>
</comment>
<proteinExistence type="predicted"/>
<protein>
    <submittedName>
        <fullName evidence="1">Uncharacterized protein</fullName>
    </submittedName>
</protein>
<dbReference type="RefSeq" id="WP_264489240.1">
    <property type="nucleotide sequence ID" value="NZ_JAPDDT010000012.1"/>
</dbReference>
<dbReference type="Proteomes" id="UP001320876">
    <property type="component" value="Unassembled WGS sequence"/>
</dbReference>
<evidence type="ECO:0000313" key="2">
    <source>
        <dbReference type="Proteomes" id="UP001320876"/>
    </source>
</evidence>
<sequence length="93" mass="10473">MTNPHDNPAALKELQDAIYRDKVLRARAMTSGQRCSDVFELSTFQFHLMHGGAMKRLGTDDAEAGWQEVRRSLDRLAKVHDATLYTTTPPASR</sequence>
<accession>A0ABT3GNR8</accession>
<evidence type="ECO:0000313" key="1">
    <source>
        <dbReference type="EMBL" id="MCW1925134.1"/>
    </source>
</evidence>
<organism evidence="1 2">
    <name type="scientific">Luteolibacter arcticus</name>
    <dbReference type="NCBI Taxonomy" id="1581411"/>
    <lineage>
        <taxon>Bacteria</taxon>
        <taxon>Pseudomonadati</taxon>
        <taxon>Verrucomicrobiota</taxon>
        <taxon>Verrucomicrobiia</taxon>
        <taxon>Verrucomicrobiales</taxon>
        <taxon>Verrucomicrobiaceae</taxon>
        <taxon>Luteolibacter</taxon>
    </lineage>
</organism>
<gene>
    <name evidence="1" type="ORF">OKA05_21420</name>
</gene>